<gene>
    <name evidence="3" type="primary">LOC120258649</name>
</gene>
<dbReference type="RefSeq" id="XP_039122063.1">
    <property type="nucleotide sequence ID" value="XM_039266129.1"/>
</dbReference>
<keyword evidence="2" id="KW-1185">Reference proteome</keyword>
<protein>
    <submittedName>
        <fullName evidence="3">Protein FAR1-RELATED SEQUENCE 5-like</fullName>
    </submittedName>
</protein>
<dbReference type="InterPro" id="IPR004330">
    <property type="entry name" value="FAR1_DNA_bnd_dom"/>
</dbReference>
<reference evidence="3" key="2">
    <citation type="submission" date="2025-08" db="UniProtKB">
        <authorList>
            <consortium name="RefSeq"/>
        </authorList>
    </citation>
    <scope>IDENTIFICATION</scope>
</reference>
<evidence type="ECO:0000313" key="2">
    <source>
        <dbReference type="Proteomes" id="UP001515500"/>
    </source>
</evidence>
<sequence length="152" mass="17894">MEKEQSQLPFGVKDHKLEACMVSMEVDPSTHDINKKLVVSNGRELIASESDEILEPCEGIEFDFEEAARTFYSAYTRRIGFHTHISKYSRSRHDNSVESRRFVCSKEGFREVRVKKDVYGEHRQQQRAVTRVGCKKWVITRFTKEHNRKRLN</sequence>
<dbReference type="Proteomes" id="UP001515500">
    <property type="component" value="Chromosome 1"/>
</dbReference>
<evidence type="ECO:0000259" key="1">
    <source>
        <dbReference type="Pfam" id="PF03101"/>
    </source>
</evidence>
<dbReference type="AlphaFoldDB" id="A0AB40B474"/>
<feature type="domain" description="FAR1" evidence="1">
    <location>
        <begin position="70"/>
        <end position="147"/>
    </location>
</feature>
<reference evidence="2" key="1">
    <citation type="submission" date="2025-05" db="UniProtKB">
        <authorList>
            <consortium name="RefSeq"/>
        </authorList>
    </citation>
    <scope>NUCLEOTIDE SEQUENCE [LARGE SCALE GENOMIC DNA]</scope>
</reference>
<proteinExistence type="predicted"/>
<accession>A0AB40B474</accession>
<dbReference type="PANTHER" id="PTHR46328:SF42">
    <property type="entry name" value="PROTEIN FAR1-RELATED SEQUENCE 5-LIKE ISOFORM X1"/>
    <property type="match status" value="1"/>
</dbReference>
<organism evidence="2 3">
    <name type="scientific">Dioscorea cayennensis subsp. rotundata</name>
    <name type="common">White Guinea yam</name>
    <name type="synonym">Dioscorea rotundata</name>
    <dbReference type="NCBI Taxonomy" id="55577"/>
    <lineage>
        <taxon>Eukaryota</taxon>
        <taxon>Viridiplantae</taxon>
        <taxon>Streptophyta</taxon>
        <taxon>Embryophyta</taxon>
        <taxon>Tracheophyta</taxon>
        <taxon>Spermatophyta</taxon>
        <taxon>Magnoliopsida</taxon>
        <taxon>Liliopsida</taxon>
        <taxon>Dioscoreales</taxon>
        <taxon>Dioscoreaceae</taxon>
        <taxon>Dioscorea</taxon>
    </lineage>
</organism>
<name>A0AB40B474_DIOCR</name>
<evidence type="ECO:0000313" key="3">
    <source>
        <dbReference type="RefSeq" id="XP_039122063.1"/>
    </source>
</evidence>
<dbReference type="Pfam" id="PF03101">
    <property type="entry name" value="FAR1"/>
    <property type="match status" value="1"/>
</dbReference>
<dbReference type="GeneID" id="120258649"/>
<dbReference type="PANTHER" id="PTHR46328">
    <property type="entry name" value="FAR-RED IMPAIRED RESPONSIVE (FAR1) FAMILY PROTEIN-RELATED"/>
    <property type="match status" value="1"/>
</dbReference>